<dbReference type="SUPFAM" id="SSF52218">
    <property type="entry name" value="Flavoproteins"/>
    <property type="match status" value="1"/>
</dbReference>
<reference evidence="8" key="1">
    <citation type="submission" date="2020-10" db="EMBL/GenBank/DDBJ databases">
        <authorList>
            <person name="Gilroy R."/>
        </authorList>
    </citation>
    <scope>NUCLEOTIDE SEQUENCE</scope>
    <source>
        <strain evidence="8">CHK158-818</strain>
    </source>
</reference>
<comment type="cofactor">
    <cofactor evidence="1">
        <name>FMN</name>
        <dbReference type="ChEBI" id="CHEBI:58210"/>
    </cofactor>
</comment>
<dbReference type="PROSITE" id="PS50902">
    <property type="entry name" value="FLAVODOXIN_LIKE"/>
    <property type="match status" value="1"/>
</dbReference>
<evidence type="ECO:0000256" key="4">
    <source>
        <dbReference type="ARBA" id="ARBA00022630"/>
    </source>
</evidence>
<keyword evidence="5" id="KW-0288">FMN</keyword>
<keyword evidence="3" id="KW-0813">Transport</keyword>
<proteinExistence type="inferred from homology"/>
<dbReference type="PANTHER" id="PTHR42809">
    <property type="entry name" value="FLAVODOXIN 2"/>
    <property type="match status" value="1"/>
</dbReference>
<sequence>TTERIAQQIAQMLGVSSTDIWDAGKIKPENITPYEVLILGSSTWGDGELQDDWYDGVKTLKKCDLTGKKIALFGCGDSESYSDTFCDAVGLLYNELKESGCLFVGNNVDPQEYTFSSSIAMIDGVFVGLPLDEMNESHKTADRLRHWLQVLQKQLL</sequence>
<accession>A0A9D1SDV1</accession>
<keyword evidence="6" id="KW-0249">Electron transport</keyword>
<dbReference type="InterPro" id="IPR050619">
    <property type="entry name" value="Flavodoxin"/>
</dbReference>
<evidence type="ECO:0000313" key="8">
    <source>
        <dbReference type="EMBL" id="HIU55972.1"/>
    </source>
</evidence>
<evidence type="ECO:0000256" key="6">
    <source>
        <dbReference type="ARBA" id="ARBA00022982"/>
    </source>
</evidence>
<gene>
    <name evidence="8" type="ORF">IAB03_09240</name>
</gene>
<dbReference type="InterPro" id="IPR029039">
    <property type="entry name" value="Flavoprotein-like_sf"/>
</dbReference>
<evidence type="ECO:0000313" key="9">
    <source>
        <dbReference type="Proteomes" id="UP000824112"/>
    </source>
</evidence>
<feature type="non-terminal residue" evidence="8">
    <location>
        <position position="1"/>
    </location>
</feature>
<keyword evidence="4" id="KW-0285">Flavoprotein</keyword>
<name>A0A9D1SDV1_9BACT</name>
<comment type="similarity">
    <text evidence="2">Belongs to the flavodoxin family.</text>
</comment>
<evidence type="ECO:0000256" key="5">
    <source>
        <dbReference type="ARBA" id="ARBA00022643"/>
    </source>
</evidence>
<comment type="caution">
    <text evidence="8">The sequence shown here is derived from an EMBL/GenBank/DDBJ whole genome shotgun (WGS) entry which is preliminary data.</text>
</comment>
<dbReference type="Pfam" id="PF00258">
    <property type="entry name" value="Flavodoxin_1"/>
    <property type="match status" value="1"/>
</dbReference>
<dbReference type="PANTHER" id="PTHR42809:SF1">
    <property type="entry name" value="FLAVODOXIN 1"/>
    <property type="match status" value="1"/>
</dbReference>
<organism evidence="8 9">
    <name type="scientific">Candidatus Gallibacteroides avistercoris</name>
    <dbReference type="NCBI Taxonomy" id="2840833"/>
    <lineage>
        <taxon>Bacteria</taxon>
        <taxon>Pseudomonadati</taxon>
        <taxon>Bacteroidota</taxon>
        <taxon>Bacteroidia</taxon>
        <taxon>Bacteroidales</taxon>
        <taxon>Bacteroidaceae</taxon>
        <taxon>Bacteroidaceae incertae sedis</taxon>
        <taxon>Candidatus Gallibacteroides</taxon>
    </lineage>
</organism>
<dbReference type="InterPro" id="IPR008254">
    <property type="entry name" value="Flavodoxin/NO_synth"/>
</dbReference>
<reference evidence="8" key="2">
    <citation type="journal article" date="2021" name="PeerJ">
        <title>Extensive microbial diversity within the chicken gut microbiome revealed by metagenomics and culture.</title>
        <authorList>
            <person name="Gilroy R."/>
            <person name="Ravi A."/>
            <person name="Getino M."/>
            <person name="Pursley I."/>
            <person name="Horton D.L."/>
            <person name="Alikhan N.F."/>
            <person name="Baker D."/>
            <person name="Gharbi K."/>
            <person name="Hall N."/>
            <person name="Watson M."/>
            <person name="Adriaenssens E.M."/>
            <person name="Foster-Nyarko E."/>
            <person name="Jarju S."/>
            <person name="Secka A."/>
            <person name="Antonio M."/>
            <person name="Oren A."/>
            <person name="Chaudhuri R.R."/>
            <person name="La Ragione R."/>
            <person name="Hildebrand F."/>
            <person name="Pallen M.J."/>
        </authorList>
    </citation>
    <scope>NUCLEOTIDE SEQUENCE</scope>
    <source>
        <strain evidence="8">CHK158-818</strain>
    </source>
</reference>
<dbReference type="PIRSF" id="PIRSF038996">
    <property type="entry name" value="FldA"/>
    <property type="match status" value="1"/>
</dbReference>
<evidence type="ECO:0000256" key="2">
    <source>
        <dbReference type="ARBA" id="ARBA00005267"/>
    </source>
</evidence>
<dbReference type="GO" id="GO:0010181">
    <property type="term" value="F:FMN binding"/>
    <property type="evidence" value="ECO:0007669"/>
    <property type="project" value="InterPro"/>
</dbReference>
<evidence type="ECO:0000256" key="1">
    <source>
        <dbReference type="ARBA" id="ARBA00001917"/>
    </source>
</evidence>
<protein>
    <submittedName>
        <fullName evidence="8">Flavodoxin</fullName>
    </submittedName>
</protein>
<dbReference type="NCBIfam" id="TIGR01752">
    <property type="entry name" value="flav_long"/>
    <property type="match status" value="1"/>
</dbReference>
<dbReference type="Proteomes" id="UP000824112">
    <property type="component" value="Unassembled WGS sequence"/>
</dbReference>
<dbReference type="Gene3D" id="3.40.50.360">
    <property type="match status" value="1"/>
</dbReference>
<dbReference type="EMBL" id="DVNA01000209">
    <property type="protein sequence ID" value="HIU55972.1"/>
    <property type="molecule type" value="Genomic_DNA"/>
</dbReference>
<evidence type="ECO:0000256" key="3">
    <source>
        <dbReference type="ARBA" id="ARBA00022448"/>
    </source>
</evidence>
<feature type="domain" description="Flavodoxin-like" evidence="7">
    <location>
        <begin position="1"/>
        <end position="152"/>
    </location>
</feature>
<evidence type="ECO:0000259" key="7">
    <source>
        <dbReference type="PROSITE" id="PS50902"/>
    </source>
</evidence>
<dbReference type="AlphaFoldDB" id="A0A9D1SDV1"/>
<dbReference type="InterPro" id="IPR010086">
    <property type="entry name" value="Flavodoxin_lc"/>
</dbReference>